<dbReference type="EMBL" id="KQ253104">
    <property type="protein sequence ID" value="KNC69841.1"/>
    <property type="molecule type" value="Genomic_DNA"/>
</dbReference>
<evidence type="ECO:0000313" key="1">
    <source>
        <dbReference type="EMBL" id="KNC69841.1"/>
    </source>
</evidence>
<protein>
    <submittedName>
        <fullName evidence="1">Uncharacterized protein</fullName>
    </submittedName>
</protein>
<name>A0A0L0EZL2_9EUKA</name>
<sequence length="131" mass="14949">MTFDTVKEVSDFIDKGFGEQTHVVTSVDNKTEDGQLNDGEQIISVAPWLGFIPEDQPTGEVTNEDIFGCIPYSPLDLDMVSIEDAQYKDIKSYLADSLEMKIQYDETYDRVRLRTKTQHRFTKPFNAAGWT</sequence>
<reference evidence="1 2" key="1">
    <citation type="submission" date="2011-02" db="EMBL/GenBank/DDBJ databases">
        <title>The Genome Sequence of Sphaeroforma arctica JP610.</title>
        <authorList>
            <consortium name="The Broad Institute Genome Sequencing Platform"/>
            <person name="Russ C."/>
            <person name="Cuomo C."/>
            <person name="Young S.K."/>
            <person name="Zeng Q."/>
            <person name="Gargeya S."/>
            <person name="Alvarado L."/>
            <person name="Berlin A."/>
            <person name="Chapman S.B."/>
            <person name="Chen Z."/>
            <person name="Freedman E."/>
            <person name="Gellesch M."/>
            <person name="Goldberg J."/>
            <person name="Griggs A."/>
            <person name="Gujja S."/>
            <person name="Heilman E."/>
            <person name="Heiman D."/>
            <person name="Howarth C."/>
            <person name="Mehta T."/>
            <person name="Neiman D."/>
            <person name="Pearson M."/>
            <person name="Roberts A."/>
            <person name="Saif S."/>
            <person name="Shea T."/>
            <person name="Shenoy N."/>
            <person name="Sisk P."/>
            <person name="Stolte C."/>
            <person name="Sykes S."/>
            <person name="White J."/>
            <person name="Yandava C."/>
            <person name="Burger G."/>
            <person name="Gray M.W."/>
            <person name="Holland P.W.H."/>
            <person name="King N."/>
            <person name="Lang F.B.F."/>
            <person name="Roger A.J."/>
            <person name="Ruiz-Trillo I."/>
            <person name="Haas B."/>
            <person name="Nusbaum C."/>
            <person name="Birren B."/>
        </authorList>
    </citation>
    <scope>NUCLEOTIDE SEQUENCE [LARGE SCALE GENOMIC DNA]</scope>
    <source>
        <strain evidence="1 2">JP610</strain>
    </source>
</reference>
<dbReference type="AlphaFoldDB" id="A0A0L0EZL2"/>
<proteinExistence type="predicted"/>
<gene>
    <name evidence="1" type="ORF">SARC_17640</name>
</gene>
<dbReference type="GeneID" id="25918144"/>
<feature type="non-terminal residue" evidence="1">
    <location>
        <position position="131"/>
    </location>
</feature>
<keyword evidence="2" id="KW-1185">Reference proteome</keyword>
<dbReference type="RefSeq" id="XP_014143743.1">
    <property type="nucleotide sequence ID" value="XM_014288268.1"/>
</dbReference>
<accession>A0A0L0EZL2</accession>
<dbReference type="Proteomes" id="UP000054560">
    <property type="component" value="Unassembled WGS sequence"/>
</dbReference>
<organism evidence="1 2">
    <name type="scientific">Sphaeroforma arctica JP610</name>
    <dbReference type="NCBI Taxonomy" id="667725"/>
    <lineage>
        <taxon>Eukaryota</taxon>
        <taxon>Ichthyosporea</taxon>
        <taxon>Ichthyophonida</taxon>
        <taxon>Sphaeroforma</taxon>
    </lineage>
</organism>
<evidence type="ECO:0000313" key="2">
    <source>
        <dbReference type="Proteomes" id="UP000054560"/>
    </source>
</evidence>